<dbReference type="Proteomes" id="UP001161247">
    <property type="component" value="Chromosome 5"/>
</dbReference>
<evidence type="ECO:0000256" key="5">
    <source>
        <dbReference type="ARBA" id="ARBA00022692"/>
    </source>
</evidence>
<evidence type="ECO:0000313" key="15">
    <source>
        <dbReference type="Proteomes" id="UP001161247"/>
    </source>
</evidence>
<keyword evidence="5" id="KW-0812">Transmembrane</keyword>
<dbReference type="GO" id="GO:0008270">
    <property type="term" value="F:zinc ion binding"/>
    <property type="evidence" value="ECO:0007669"/>
    <property type="project" value="UniProtKB-KW"/>
</dbReference>
<dbReference type="EC" id="2.3.2.27" evidence="3"/>
<protein>
    <recommendedName>
        <fullName evidence="3">RING-type E3 ubiquitin transferase</fullName>
        <ecNumber evidence="3">2.3.2.27</ecNumber>
    </recommendedName>
</protein>
<keyword evidence="7 12" id="KW-0863">Zinc-finger</keyword>
<dbReference type="PROSITE" id="PS50089">
    <property type="entry name" value="ZF_RING_2"/>
    <property type="match status" value="1"/>
</dbReference>
<keyword evidence="11" id="KW-0472">Membrane</keyword>
<keyword evidence="8" id="KW-0833">Ubl conjugation pathway</keyword>
<evidence type="ECO:0000256" key="1">
    <source>
        <dbReference type="ARBA" id="ARBA00000900"/>
    </source>
</evidence>
<dbReference type="GO" id="GO:0006511">
    <property type="term" value="P:ubiquitin-dependent protein catabolic process"/>
    <property type="evidence" value="ECO:0007669"/>
    <property type="project" value="TreeGrafter"/>
</dbReference>
<keyword evidence="15" id="KW-1185">Reference proteome</keyword>
<accession>A0AAV1DIJ5</accession>
<reference evidence="14" key="1">
    <citation type="submission" date="2023-03" db="EMBL/GenBank/DDBJ databases">
        <authorList>
            <person name="Julca I."/>
        </authorList>
    </citation>
    <scope>NUCLEOTIDE SEQUENCE</scope>
</reference>
<gene>
    <name evidence="14" type="ORF">OLC1_LOCUS15267</name>
</gene>
<dbReference type="GO" id="GO:0016020">
    <property type="term" value="C:membrane"/>
    <property type="evidence" value="ECO:0007669"/>
    <property type="project" value="UniProtKB-SubCell"/>
</dbReference>
<comment type="catalytic activity">
    <reaction evidence="1">
        <text>S-ubiquitinyl-[E2 ubiquitin-conjugating enzyme]-L-cysteine + [acceptor protein]-L-lysine = [E2 ubiquitin-conjugating enzyme]-L-cysteine + N(6)-ubiquitinyl-[acceptor protein]-L-lysine.</text>
        <dbReference type="EC" id="2.3.2.27"/>
    </reaction>
</comment>
<comment type="subcellular location">
    <subcellularLocation>
        <location evidence="2">Membrane</location>
        <topology evidence="2">Multi-pass membrane protein</topology>
    </subcellularLocation>
</comment>
<dbReference type="InterPro" id="IPR013083">
    <property type="entry name" value="Znf_RING/FYVE/PHD"/>
</dbReference>
<dbReference type="SUPFAM" id="SSF57850">
    <property type="entry name" value="RING/U-box"/>
    <property type="match status" value="1"/>
</dbReference>
<dbReference type="InterPro" id="IPR001841">
    <property type="entry name" value="Znf_RING"/>
</dbReference>
<dbReference type="Gene3D" id="3.30.40.10">
    <property type="entry name" value="Zinc/RING finger domain, C3HC4 (zinc finger)"/>
    <property type="match status" value="1"/>
</dbReference>
<dbReference type="PANTHER" id="PTHR45977:SF4">
    <property type="entry name" value="RING-TYPE DOMAIN-CONTAINING PROTEIN"/>
    <property type="match status" value="1"/>
</dbReference>
<sequence length="190" mass="21211">MMNLYYVCFGYRGRPRMNRGVINALISHNLRRLNLPPQLAYIAGGRFQGFRVQLSVLDRELELDDHPPIEVNEVPEIHPPSGPAMSAVEINALPASKYRLQNESTSEQGSSSSASAKGAMVVWEKCMICMDFLNDDDLVRCLPCDHQFHANCVDPWLKRRETCPVCKIPTMGEYGMGGSIPFGNDDHGTV</sequence>
<evidence type="ECO:0000256" key="4">
    <source>
        <dbReference type="ARBA" id="ARBA00022679"/>
    </source>
</evidence>
<name>A0AAV1DIJ5_OLDCO</name>
<keyword evidence="6" id="KW-0479">Metal-binding</keyword>
<dbReference type="GO" id="GO:0016567">
    <property type="term" value="P:protein ubiquitination"/>
    <property type="evidence" value="ECO:0007669"/>
    <property type="project" value="TreeGrafter"/>
</dbReference>
<evidence type="ECO:0000256" key="3">
    <source>
        <dbReference type="ARBA" id="ARBA00012483"/>
    </source>
</evidence>
<evidence type="ECO:0000259" key="13">
    <source>
        <dbReference type="PROSITE" id="PS50089"/>
    </source>
</evidence>
<keyword evidence="9" id="KW-0862">Zinc</keyword>
<dbReference type="Pfam" id="PF13639">
    <property type="entry name" value="zf-RING_2"/>
    <property type="match status" value="1"/>
</dbReference>
<evidence type="ECO:0000256" key="12">
    <source>
        <dbReference type="PROSITE-ProRule" id="PRU00175"/>
    </source>
</evidence>
<keyword evidence="4" id="KW-0808">Transferase</keyword>
<evidence type="ECO:0000256" key="10">
    <source>
        <dbReference type="ARBA" id="ARBA00022989"/>
    </source>
</evidence>
<evidence type="ECO:0000256" key="11">
    <source>
        <dbReference type="ARBA" id="ARBA00023136"/>
    </source>
</evidence>
<evidence type="ECO:0000256" key="2">
    <source>
        <dbReference type="ARBA" id="ARBA00004141"/>
    </source>
</evidence>
<evidence type="ECO:0000256" key="6">
    <source>
        <dbReference type="ARBA" id="ARBA00022723"/>
    </source>
</evidence>
<dbReference type="SMART" id="SM00184">
    <property type="entry name" value="RING"/>
    <property type="match status" value="1"/>
</dbReference>
<feature type="domain" description="RING-type" evidence="13">
    <location>
        <begin position="126"/>
        <end position="167"/>
    </location>
</feature>
<evidence type="ECO:0000256" key="9">
    <source>
        <dbReference type="ARBA" id="ARBA00022833"/>
    </source>
</evidence>
<organism evidence="14 15">
    <name type="scientific">Oldenlandia corymbosa var. corymbosa</name>
    <dbReference type="NCBI Taxonomy" id="529605"/>
    <lineage>
        <taxon>Eukaryota</taxon>
        <taxon>Viridiplantae</taxon>
        <taxon>Streptophyta</taxon>
        <taxon>Embryophyta</taxon>
        <taxon>Tracheophyta</taxon>
        <taxon>Spermatophyta</taxon>
        <taxon>Magnoliopsida</taxon>
        <taxon>eudicotyledons</taxon>
        <taxon>Gunneridae</taxon>
        <taxon>Pentapetalae</taxon>
        <taxon>asterids</taxon>
        <taxon>lamiids</taxon>
        <taxon>Gentianales</taxon>
        <taxon>Rubiaceae</taxon>
        <taxon>Rubioideae</taxon>
        <taxon>Spermacoceae</taxon>
        <taxon>Hedyotis-Oldenlandia complex</taxon>
        <taxon>Oldenlandia</taxon>
    </lineage>
</organism>
<proteinExistence type="predicted"/>
<dbReference type="GO" id="GO:0061630">
    <property type="term" value="F:ubiquitin protein ligase activity"/>
    <property type="evidence" value="ECO:0007669"/>
    <property type="project" value="UniProtKB-EC"/>
</dbReference>
<evidence type="ECO:0000256" key="8">
    <source>
        <dbReference type="ARBA" id="ARBA00022786"/>
    </source>
</evidence>
<dbReference type="AlphaFoldDB" id="A0AAV1DIJ5"/>
<evidence type="ECO:0000313" key="14">
    <source>
        <dbReference type="EMBL" id="CAI9106824.1"/>
    </source>
</evidence>
<evidence type="ECO:0000256" key="7">
    <source>
        <dbReference type="ARBA" id="ARBA00022771"/>
    </source>
</evidence>
<dbReference type="EMBL" id="OX459122">
    <property type="protein sequence ID" value="CAI9106824.1"/>
    <property type="molecule type" value="Genomic_DNA"/>
</dbReference>
<keyword evidence="10" id="KW-1133">Transmembrane helix</keyword>
<dbReference type="CDD" id="cd16454">
    <property type="entry name" value="RING-H2_PA-TM-RING"/>
    <property type="match status" value="1"/>
</dbReference>
<dbReference type="PANTHER" id="PTHR45977">
    <property type="entry name" value="TARGET OF ERK KINASE MPK-1"/>
    <property type="match status" value="1"/>
</dbReference>